<gene>
    <name evidence="6" type="ORF">GC096_11040</name>
</gene>
<comment type="caution">
    <text evidence="6">The sequence shown here is derived from an EMBL/GenBank/DDBJ whole genome shotgun (WGS) entry which is preliminary data.</text>
</comment>
<evidence type="ECO:0000313" key="7">
    <source>
        <dbReference type="Proteomes" id="UP000653578"/>
    </source>
</evidence>
<dbReference type="InterPro" id="IPR004103">
    <property type="entry name" value="Lyase_8_C"/>
</dbReference>
<organism evidence="6 7">
    <name type="scientific">Paenibacillus plantarum</name>
    <dbReference type="NCBI Taxonomy" id="2654975"/>
    <lineage>
        <taxon>Bacteria</taxon>
        <taxon>Bacillati</taxon>
        <taxon>Bacillota</taxon>
        <taxon>Bacilli</taxon>
        <taxon>Bacillales</taxon>
        <taxon>Paenibacillaceae</taxon>
        <taxon>Paenibacillus</taxon>
    </lineage>
</organism>
<dbReference type="Gene3D" id="2.70.98.10">
    <property type="match status" value="1"/>
</dbReference>
<keyword evidence="2 4" id="KW-0732">Signal</keyword>
<keyword evidence="3" id="KW-0456">Lyase</keyword>
<dbReference type="Pfam" id="PF08124">
    <property type="entry name" value="Lyase_8_N"/>
    <property type="match status" value="1"/>
</dbReference>
<feature type="domain" description="CBM6" evidence="5">
    <location>
        <begin position="798"/>
        <end position="926"/>
    </location>
</feature>
<dbReference type="InterPro" id="IPR008929">
    <property type="entry name" value="Chondroitin_lyas"/>
</dbReference>
<dbReference type="Gene3D" id="2.60.120.260">
    <property type="entry name" value="Galactose-binding domain-like"/>
    <property type="match status" value="1"/>
</dbReference>
<dbReference type="InterPro" id="IPR011071">
    <property type="entry name" value="Lyase_8-like_C"/>
</dbReference>
<dbReference type="Pfam" id="PF02278">
    <property type="entry name" value="Lyase_8"/>
    <property type="match status" value="1"/>
</dbReference>
<dbReference type="PANTHER" id="PTHR38481:SF1">
    <property type="entry name" value="HYALURONATE LYASE"/>
    <property type="match status" value="1"/>
</dbReference>
<dbReference type="InterPro" id="IPR008979">
    <property type="entry name" value="Galactose-bd-like_sf"/>
</dbReference>
<dbReference type="CDD" id="cd01083">
    <property type="entry name" value="GAG_Lyase"/>
    <property type="match status" value="1"/>
</dbReference>
<dbReference type="SUPFAM" id="SSF48230">
    <property type="entry name" value="Chondroitin AC/alginate lyase"/>
    <property type="match status" value="1"/>
</dbReference>
<dbReference type="Gene3D" id="1.50.10.100">
    <property type="entry name" value="Chondroitin AC/alginate lyase"/>
    <property type="match status" value="1"/>
</dbReference>
<evidence type="ECO:0000256" key="3">
    <source>
        <dbReference type="ARBA" id="ARBA00023239"/>
    </source>
</evidence>
<dbReference type="SUPFAM" id="SSF49863">
    <property type="entry name" value="Hyaluronate lyase-like, C-terminal domain"/>
    <property type="match status" value="1"/>
</dbReference>
<proteinExistence type="inferred from homology"/>
<dbReference type="InterPro" id="IPR011013">
    <property type="entry name" value="Gal_mutarotase_sf_dom"/>
</dbReference>
<reference evidence="6 7" key="1">
    <citation type="submission" date="2019-10" db="EMBL/GenBank/DDBJ databases">
        <title>Description of Paenibacillus humi sp. nov.</title>
        <authorList>
            <person name="Carlier A."/>
            <person name="Qi S."/>
        </authorList>
    </citation>
    <scope>NUCLEOTIDE SEQUENCE [LARGE SCALE GENOMIC DNA]</scope>
    <source>
        <strain evidence="6 7">LMG 31461</strain>
    </source>
</reference>
<dbReference type="EMBL" id="WHNY01000036">
    <property type="protein sequence ID" value="NOU64565.1"/>
    <property type="molecule type" value="Genomic_DNA"/>
</dbReference>
<keyword evidence="7" id="KW-1185">Reference proteome</keyword>
<dbReference type="PANTHER" id="PTHR38481">
    <property type="entry name" value="HYALURONATE LYASE"/>
    <property type="match status" value="1"/>
</dbReference>
<dbReference type="InterPro" id="IPR038970">
    <property type="entry name" value="Lyase_8"/>
</dbReference>
<feature type="signal peptide" evidence="4">
    <location>
        <begin position="1"/>
        <end position="32"/>
    </location>
</feature>
<dbReference type="Gene3D" id="2.60.220.10">
    <property type="entry name" value="Polysaccharide lyase family 8-like, C-terminal"/>
    <property type="match status" value="1"/>
</dbReference>
<feature type="chain" id="PRO_5045146372" description="CBM6 domain-containing protein" evidence="4">
    <location>
        <begin position="33"/>
        <end position="1088"/>
    </location>
</feature>
<dbReference type="InterPro" id="IPR012970">
    <property type="entry name" value="Lyase_8_alpha_N"/>
</dbReference>
<evidence type="ECO:0000256" key="4">
    <source>
        <dbReference type="SAM" id="SignalP"/>
    </source>
</evidence>
<evidence type="ECO:0000256" key="1">
    <source>
        <dbReference type="ARBA" id="ARBA00006699"/>
    </source>
</evidence>
<protein>
    <recommendedName>
        <fullName evidence="5">CBM6 domain-containing protein</fullName>
    </recommendedName>
</protein>
<dbReference type="InterPro" id="IPR014718">
    <property type="entry name" value="GH-type_carb-bd"/>
</dbReference>
<dbReference type="InterPro" id="IPR003159">
    <property type="entry name" value="Lyase_8_central_dom"/>
</dbReference>
<evidence type="ECO:0000259" key="5">
    <source>
        <dbReference type="PROSITE" id="PS51175"/>
    </source>
</evidence>
<accession>A0ABX1X9D6</accession>
<dbReference type="SUPFAM" id="SSF49785">
    <property type="entry name" value="Galactose-binding domain-like"/>
    <property type="match status" value="1"/>
</dbReference>
<dbReference type="Gene3D" id="2.60.120.430">
    <property type="entry name" value="Galactose-binding lectin"/>
    <property type="match status" value="1"/>
</dbReference>
<dbReference type="Proteomes" id="UP000653578">
    <property type="component" value="Unassembled WGS sequence"/>
</dbReference>
<dbReference type="PROSITE" id="PS51175">
    <property type="entry name" value="CBM6"/>
    <property type="match status" value="1"/>
</dbReference>
<dbReference type="Pfam" id="PF02884">
    <property type="entry name" value="Lyase_8_C"/>
    <property type="match status" value="1"/>
</dbReference>
<dbReference type="RefSeq" id="WP_171630293.1">
    <property type="nucleotide sequence ID" value="NZ_WHNY01000036.1"/>
</dbReference>
<name>A0ABX1X9D6_9BACL</name>
<evidence type="ECO:0000256" key="2">
    <source>
        <dbReference type="ARBA" id="ARBA00022729"/>
    </source>
</evidence>
<dbReference type="InterPro" id="IPR005084">
    <property type="entry name" value="CBM6"/>
</dbReference>
<evidence type="ECO:0000313" key="6">
    <source>
        <dbReference type="EMBL" id="NOU64565.1"/>
    </source>
</evidence>
<dbReference type="SUPFAM" id="SSF74650">
    <property type="entry name" value="Galactose mutarotase-like"/>
    <property type="match status" value="1"/>
</dbReference>
<comment type="similarity">
    <text evidence="1">Belongs to the polysaccharide lyase 8 family.</text>
</comment>
<sequence length="1088" mass="117386">MLRTTSKRFICFVMACMMVLSLMVVYTKPVSAADEYDTLRAKWKATLVGSATYSPTDPNIAARITAITTKAQGLWDTMIKTPTRATLWTGYNFNGSSSATVTAAYTNLKDMALAYATRGSSLEGNTTLRDDIIGGLDWMNANVFYAGGVQYQNWWHWQIGTPLLLNDITVLMYDDLTPTQITNYMAAVDYSQPTVAMTGGNRAWEAIVIGVRGMIVKDSAKITLATAGLSLLFDNVTKGDGFYSDGSFIQHTFFAYTGGYGLSLLESVSNLMYLFGGSSFDVTDPDKLNVYKWIYDAFEPLIYKGALMDMVRGREIVRSWSEDHMVSHSAMRSILLLAEIAPSTDATAFKRMIKYWLQTDTFNNLLTDSSIQVIEMATALLNNASITPRDELIGYKQFVGMDRAVQLRPGFGFGISMNSTRIGNYEAINSENNKGWHTGDGMTYLYNNDLSQFSDNFWPTVNSYKLPGTTVLQNTSVAANVRSDKDWVGGTDISGLYGVTGMELHPSGQTLTAKKSWFMFDDEIVALGSGITSTDGIAVETIAENRKINSSGNNALTVNGTTKSTALGWTENMTGVNSIHLAGSVAGSDIGYYFPGSTALTGLREARTGNWKQIDGNGGASTTPYTRNYLSLVLNHGVNPANASYSYVTLPNKTSAQVSAYASNPNITILENSTDAQAVKENGLNLVGINFWNDSTKTVGLVTSDRKASVMTKETANDVEVSVSDPTQAGRDTINIEVNKSATQLLSADSGIVVTQLSPTIKFSVSVVGASGKSFKVKFATTGTAVPLPTPVPMANPFIIEAETLTVVGTSDSHTIVNSSTASGGKDDMFNANAINDYIDYKVNVPIAGTYKITLRLYKASLPILYQLKIGNADHAAPFNTYSTAANYFDVDLGNYTFIGPGDRVFRLTNTGTQAGKIRVDYMKLEQTSAAAPSPVFTKGVNFNGGAVTIEGNSWLAQSAAVTSGMTISSVSSATNTRTPNPSADVDTASMLHSEIWKGGNISISQTVTNGTYSVFLWVMEDYQNNFRSFDVKLEGAVKGTVATGTVGSWTRYGPYTATVSDGSLTMDLVRLTGDVLLQGMAIYAVTP</sequence>